<dbReference type="AlphaFoldDB" id="A0A0A9H811"/>
<organism evidence="1">
    <name type="scientific">Arundo donax</name>
    <name type="common">Giant reed</name>
    <name type="synonym">Donax arundinaceus</name>
    <dbReference type="NCBI Taxonomy" id="35708"/>
    <lineage>
        <taxon>Eukaryota</taxon>
        <taxon>Viridiplantae</taxon>
        <taxon>Streptophyta</taxon>
        <taxon>Embryophyta</taxon>
        <taxon>Tracheophyta</taxon>
        <taxon>Spermatophyta</taxon>
        <taxon>Magnoliopsida</taxon>
        <taxon>Liliopsida</taxon>
        <taxon>Poales</taxon>
        <taxon>Poaceae</taxon>
        <taxon>PACMAD clade</taxon>
        <taxon>Arundinoideae</taxon>
        <taxon>Arundineae</taxon>
        <taxon>Arundo</taxon>
    </lineage>
</organism>
<protein>
    <submittedName>
        <fullName evidence="1">Uncharacterized protein</fullName>
    </submittedName>
</protein>
<name>A0A0A9H811_ARUDO</name>
<reference evidence="1" key="1">
    <citation type="submission" date="2014-09" db="EMBL/GenBank/DDBJ databases">
        <authorList>
            <person name="Magalhaes I.L.F."/>
            <person name="Oliveira U."/>
            <person name="Santos F.R."/>
            <person name="Vidigal T.H.D.A."/>
            <person name="Brescovit A.D."/>
            <person name="Santos A.J."/>
        </authorList>
    </citation>
    <scope>NUCLEOTIDE SEQUENCE</scope>
    <source>
        <tissue evidence="1">Shoot tissue taken approximately 20 cm above the soil surface</tissue>
    </source>
</reference>
<proteinExistence type="predicted"/>
<reference evidence="1" key="2">
    <citation type="journal article" date="2015" name="Data Brief">
        <title>Shoot transcriptome of the giant reed, Arundo donax.</title>
        <authorList>
            <person name="Barrero R.A."/>
            <person name="Guerrero F.D."/>
            <person name="Moolhuijzen P."/>
            <person name="Goolsby J.A."/>
            <person name="Tidwell J."/>
            <person name="Bellgard S.E."/>
            <person name="Bellgard M.I."/>
        </authorList>
    </citation>
    <scope>NUCLEOTIDE SEQUENCE</scope>
    <source>
        <tissue evidence="1">Shoot tissue taken approximately 20 cm above the soil surface</tissue>
    </source>
</reference>
<dbReference type="EMBL" id="GBRH01165009">
    <property type="protein sequence ID" value="JAE32887.1"/>
    <property type="molecule type" value="Transcribed_RNA"/>
</dbReference>
<sequence>MLFREHRKCRKFWQEMLENSWQVDVYSGRKAMDDSDSFPCYAGHELRKGSKGGSELCGNTRKSRGNYKQQWQPGIYTM</sequence>
<evidence type="ECO:0000313" key="1">
    <source>
        <dbReference type="EMBL" id="JAE32887.1"/>
    </source>
</evidence>
<accession>A0A0A9H811</accession>